<feature type="transmembrane region" description="Helical" evidence="1">
    <location>
        <begin position="85"/>
        <end position="104"/>
    </location>
</feature>
<feature type="transmembrane region" description="Helical" evidence="1">
    <location>
        <begin position="111"/>
        <end position="130"/>
    </location>
</feature>
<keyword evidence="1" id="KW-0812">Transmembrane</keyword>
<comment type="caution">
    <text evidence="2">The sequence shown here is derived from an EMBL/GenBank/DDBJ whole genome shotgun (WGS) entry which is preliminary data.</text>
</comment>
<proteinExistence type="predicted"/>
<accession>A0A829QKA2</accession>
<evidence type="ECO:0000256" key="1">
    <source>
        <dbReference type="SAM" id="Phobius"/>
    </source>
</evidence>
<evidence type="ECO:0000313" key="3">
    <source>
        <dbReference type="Proteomes" id="UP000021210"/>
    </source>
</evidence>
<sequence length="284" mass="29931">MYSRPGGRVGGIATAATGFAAAFFDVLALTVIYDRIPVVAGLVLGLGIAGVGLVLARHWNSQPFASGVVAAITVLAPFLTDGFTVELAAFALILLIASLTAQVGRNWPVLHAFRTVGVSLTLLTAIHVSYTASLALLAMSVMALLVTLVGSLWLLTGEHDDITSSVMIAVASSPVLYGALFFPVWPLGVLVPVGVAVVMGAVLLLVGALPVHARITVAAVAGWPYCRPRSMVPGTHCWQWCCWRSRYLAALSDTNCAIVLRWCWGRCSVGWAQPSTSRTCGRNC</sequence>
<evidence type="ECO:0000313" key="2">
    <source>
        <dbReference type="EMBL" id="EUA63257.1"/>
    </source>
</evidence>
<protein>
    <submittedName>
        <fullName evidence="2">Putative membrane protein</fullName>
    </submittedName>
</protein>
<keyword evidence="1" id="KW-1133">Transmembrane helix</keyword>
<name>A0A829QKA2_9MYCO</name>
<reference evidence="2 3" key="1">
    <citation type="submission" date="2013-12" db="EMBL/GenBank/DDBJ databases">
        <authorList>
            <person name="Zelazny A."/>
            <person name="Olivier K."/>
            <person name="Holland S."/>
            <person name="Lenaerts A."/>
            <person name="Ordway D."/>
            <person name="DeGroote M.A."/>
            <person name="Parker T."/>
            <person name="Sizemore C."/>
            <person name="Tallon L.J."/>
            <person name="Sadzewicz L.K."/>
            <person name="Sengamalay N."/>
            <person name="Fraser C.M."/>
            <person name="Hine E."/>
            <person name="Shefchek K.A."/>
            <person name="Das S.P."/>
            <person name="Tettelin H."/>
        </authorList>
    </citation>
    <scope>NUCLEOTIDE SEQUENCE [LARGE SCALE GENOMIC DNA]</scope>
    <source>
        <strain evidence="2 3">1948</strain>
    </source>
</reference>
<keyword evidence="1" id="KW-0472">Membrane</keyword>
<feature type="transmembrane region" description="Helical" evidence="1">
    <location>
        <begin position="12"/>
        <end position="32"/>
    </location>
</feature>
<feature type="transmembrane region" description="Helical" evidence="1">
    <location>
        <begin position="189"/>
        <end position="209"/>
    </location>
</feature>
<gene>
    <name evidence="2" type="ORF">I542_3414</name>
</gene>
<dbReference type="Proteomes" id="UP000021210">
    <property type="component" value="Unassembled WGS sequence"/>
</dbReference>
<organism evidence="2 3">
    <name type="scientific">Mycobacteroides abscessus 1948</name>
    <dbReference type="NCBI Taxonomy" id="1299323"/>
    <lineage>
        <taxon>Bacteria</taxon>
        <taxon>Bacillati</taxon>
        <taxon>Actinomycetota</taxon>
        <taxon>Actinomycetes</taxon>
        <taxon>Mycobacteriales</taxon>
        <taxon>Mycobacteriaceae</taxon>
        <taxon>Mycobacteroides</taxon>
        <taxon>Mycobacteroides abscessus</taxon>
    </lineage>
</organism>
<feature type="transmembrane region" description="Helical" evidence="1">
    <location>
        <begin position="136"/>
        <end position="155"/>
    </location>
</feature>
<dbReference type="AlphaFoldDB" id="A0A829QKA2"/>
<dbReference type="EMBL" id="JAOH01000002">
    <property type="protein sequence ID" value="EUA63257.1"/>
    <property type="molecule type" value="Genomic_DNA"/>
</dbReference>
<feature type="transmembrane region" description="Helical" evidence="1">
    <location>
        <begin position="162"/>
        <end position="183"/>
    </location>
</feature>
<feature type="transmembrane region" description="Helical" evidence="1">
    <location>
        <begin position="38"/>
        <end position="56"/>
    </location>
</feature>